<sequence length="347" mass="39995">MVINKPSGLICSAFLLINIFSACRNSKSDAQAAFYYWKTDFNLTGKQQSLLKEVAANRLYVRFFDVVWDTRLNQSVPRAVLKASDISKDLKIIPVVYLTNQVFESTKKGPELDSLASRVNREILHLAEKAGVNYEEVQIDCDWTVSTRPAYFSFLSLFRKYTGKKLSATIRLHQVKYPERTGIPPVDKGILMFYNMGKISADPKLANSIYNIKDASRYLQRIRYYHLPLDVALPLFSWTLQIREGKVIQLYAKITRKELSDADRFTKTKYQDVYRARKSFFTGGVYIKENDLLKLEEINKNTLKEAALQLTSELAVLKKRNIIYYELSSENAADFDAKDLQEISSYF</sequence>
<gene>
    <name evidence="1" type="ORF">N180_00025</name>
</gene>
<dbReference type="AlphaFoldDB" id="A0A081PBI9"/>
<proteinExistence type="predicted"/>
<dbReference type="PROSITE" id="PS51257">
    <property type="entry name" value="PROKAR_LIPOPROTEIN"/>
    <property type="match status" value="1"/>
</dbReference>
<organism evidence="1 2">
    <name type="scientific">Pedobacter antarcticus 4BY</name>
    <dbReference type="NCBI Taxonomy" id="1358423"/>
    <lineage>
        <taxon>Bacteria</taxon>
        <taxon>Pseudomonadati</taxon>
        <taxon>Bacteroidota</taxon>
        <taxon>Sphingobacteriia</taxon>
        <taxon>Sphingobacteriales</taxon>
        <taxon>Sphingobacteriaceae</taxon>
        <taxon>Pedobacter</taxon>
    </lineage>
</organism>
<dbReference type="EMBL" id="JNFF01000117">
    <property type="protein sequence ID" value="KEQ28062.1"/>
    <property type="molecule type" value="Genomic_DNA"/>
</dbReference>
<comment type="caution">
    <text evidence="1">The sequence shown here is derived from an EMBL/GenBank/DDBJ whole genome shotgun (WGS) entry which is preliminary data.</text>
</comment>
<dbReference type="OrthoDB" id="634553at2"/>
<evidence type="ECO:0000313" key="2">
    <source>
        <dbReference type="Proteomes" id="UP000028007"/>
    </source>
</evidence>
<name>A0A081PBI9_9SPHI</name>
<dbReference type="eggNOG" id="ENOG502Z9D6">
    <property type="taxonomic scope" value="Bacteria"/>
</dbReference>
<protein>
    <recommendedName>
        <fullName evidence="3">Lipoprotein</fullName>
    </recommendedName>
</protein>
<dbReference type="Proteomes" id="UP000028007">
    <property type="component" value="Unassembled WGS sequence"/>
</dbReference>
<accession>A0A081PBI9</accession>
<keyword evidence="2" id="KW-1185">Reference proteome</keyword>
<evidence type="ECO:0000313" key="1">
    <source>
        <dbReference type="EMBL" id="KEQ28062.1"/>
    </source>
</evidence>
<evidence type="ECO:0008006" key="3">
    <source>
        <dbReference type="Google" id="ProtNLM"/>
    </source>
</evidence>
<reference evidence="1 2" key="1">
    <citation type="journal article" date="1992" name="Int. J. Syst. Bacteriol.">
        <title>Sphingobacterium antarcticus sp. nov. a Psychrotrophic Bacterium from the Soils of Schirmacher Oasis, Antarctica.</title>
        <authorList>
            <person name="Shivaji S."/>
            <person name="Ray M.K."/>
            <person name="Rao N.S."/>
            <person name="Saiserr L."/>
            <person name="Jagannadham M.V."/>
            <person name="Kumar G.S."/>
            <person name="Reddy G."/>
            <person name="Bhargava P.M."/>
        </authorList>
    </citation>
    <scope>NUCLEOTIDE SEQUENCE [LARGE SCALE GENOMIC DNA]</scope>
    <source>
        <strain evidence="1 2">4BY</strain>
    </source>
</reference>
<dbReference type="RefSeq" id="WP_051760255.1">
    <property type="nucleotide sequence ID" value="NZ_JNFF01000117.1"/>
</dbReference>